<dbReference type="RefSeq" id="WP_166157040.1">
    <property type="nucleotide sequence ID" value="NZ_JAAOIW010000025.1"/>
</dbReference>
<organism evidence="1 2">
    <name type="scientific">Paenibacillus agricola</name>
    <dbReference type="NCBI Taxonomy" id="2716264"/>
    <lineage>
        <taxon>Bacteria</taxon>
        <taxon>Bacillati</taxon>
        <taxon>Bacillota</taxon>
        <taxon>Bacilli</taxon>
        <taxon>Bacillales</taxon>
        <taxon>Paenibacillaceae</taxon>
        <taxon>Paenibacillus</taxon>
    </lineage>
</organism>
<gene>
    <name evidence="1" type="ORF">G9U52_35315</name>
</gene>
<evidence type="ECO:0000313" key="1">
    <source>
        <dbReference type="EMBL" id="NHN35008.1"/>
    </source>
</evidence>
<accession>A0ABX0JJN3</accession>
<reference evidence="1" key="1">
    <citation type="submission" date="2020-03" db="EMBL/GenBank/DDBJ databases">
        <title>Draft sequencing of Paenibacilllus sp. S3N08.</title>
        <authorList>
            <person name="Kim D.-U."/>
        </authorList>
    </citation>
    <scope>NUCLEOTIDE SEQUENCE</scope>
    <source>
        <strain evidence="1">S3N08</strain>
    </source>
</reference>
<evidence type="ECO:0000313" key="2">
    <source>
        <dbReference type="Proteomes" id="UP001165962"/>
    </source>
</evidence>
<dbReference type="Proteomes" id="UP001165962">
    <property type="component" value="Unassembled WGS sequence"/>
</dbReference>
<keyword evidence="2" id="KW-1185">Reference proteome</keyword>
<dbReference type="EMBL" id="JAAOIW010000025">
    <property type="protein sequence ID" value="NHN35008.1"/>
    <property type="molecule type" value="Genomic_DNA"/>
</dbReference>
<proteinExistence type="predicted"/>
<protein>
    <submittedName>
        <fullName evidence="1">Uncharacterized protein</fullName>
    </submittedName>
</protein>
<name>A0ABX0JJN3_9BACL</name>
<sequence>MQQTVVLFNERTVPVQFLGSNEKQIPALLSALKQSKLTVSRMEEPSLIELYGSEAIVHTVNGDRYRLPVF</sequence>
<comment type="caution">
    <text evidence="1">The sequence shown here is derived from an EMBL/GenBank/DDBJ whole genome shotgun (WGS) entry which is preliminary data.</text>
</comment>